<feature type="transmembrane region" description="Helical" evidence="1">
    <location>
        <begin position="49"/>
        <end position="66"/>
    </location>
</feature>
<sequence>MNVLLSIKPKYVEEIKKVNKKYEFRKSLCNKKNFHKSNITRCIVKPQELFCLNILLMSLFILFPSFE</sequence>
<organism evidence="2">
    <name type="scientific">marine sediment metagenome</name>
    <dbReference type="NCBI Taxonomy" id="412755"/>
    <lineage>
        <taxon>unclassified sequences</taxon>
        <taxon>metagenomes</taxon>
        <taxon>ecological metagenomes</taxon>
    </lineage>
</organism>
<reference evidence="2" key="1">
    <citation type="journal article" date="2015" name="Nature">
        <title>Complex archaea that bridge the gap between prokaryotes and eukaryotes.</title>
        <authorList>
            <person name="Spang A."/>
            <person name="Saw J.H."/>
            <person name="Jorgensen S.L."/>
            <person name="Zaremba-Niedzwiedzka K."/>
            <person name="Martijn J."/>
            <person name="Lind A.E."/>
            <person name="van Eijk R."/>
            <person name="Schleper C."/>
            <person name="Guy L."/>
            <person name="Ettema T.J."/>
        </authorList>
    </citation>
    <scope>NUCLEOTIDE SEQUENCE</scope>
</reference>
<dbReference type="EMBL" id="LAZR01006010">
    <property type="protein sequence ID" value="KKM95413.1"/>
    <property type="molecule type" value="Genomic_DNA"/>
</dbReference>
<name>A0A0F9LPZ6_9ZZZZ</name>
<comment type="caution">
    <text evidence="2">The sequence shown here is derived from an EMBL/GenBank/DDBJ whole genome shotgun (WGS) entry which is preliminary data.</text>
</comment>
<keyword evidence="1" id="KW-0812">Transmembrane</keyword>
<evidence type="ECO:0000256" key="1">
    <source>
        <dbReference type="SAM" id="Phobius"/>
    </source>
</evidence>
<evidence type="ECO:0000313" key="2">
    <source>
        <dbReference type="EMBL" id="KKM95413.1"/>
    </source>
</evidence>
<protein>
    <submittedName>
        <fullName evidence="2">Uncharacterized protein</fullName>
    </submittedName>
</protein>
<accession>A0A0F9LPZ6</accession>
<keyword evidence="1" id="KW-0472">Membrane</keyword>
<keyword evidence="1" id="KW-1133">Transmembrane helix</keyword>
<dbReference type="AlphaFoldDB" id="A0A0F9LPZ6"/>
<proteinExistence type="predicted"/>
<gene>
    <name evidence="2" type="ORF">LCGC14_1188430</name>
</gene>